<dbReference type="CDD" id="cd06578">
    <property type="entry name" value="HemD"/>
    <property type="match status" value="1"/>
</dbReference>
<sequence length="285" mass="31172">MTDINSERPLQNRRIAIPESRELDMFASLLERRGASVLRCPLVDIRDTPNPEPVLDWLRAFCAGRCDDLLLFTGEGVRRLLSLIDHHAPELRDRFVTQLGVVRTIARGPKPGRVLRELGLKPTLVADPATTPGMIALMQTLDLKGRRVGVQLYGTEPNAPLMDFLATAGANALPVWPYVYADAAADAEVLGLIESMQQGQIDAIAFTSLQQVERLFRLVEVDRLKQALAHTLVAAIGPVVADSLRAHGVEPQVVPEESYYLKPLTQALIEKLADATPLPPGEGLG</sequence>
<dbReference type="PANTHER" id="PTHR40082:SF1">
    <property type="entry name" value="BLR5956 PROTEIN"/>
    <property type="match status" value="1"/>
</dbReference>
<feature type="domain" description="Tetrapyrrole biosynthesis uroporphyrinogen III synthase" evidence="1">
    <location>
        <begin position="26"/>
        <end position="257"/>
    </location>
</feature>
<dbReference type="InterPro" id="IPR036108">
    <property type="entry name" value="4pyrrol_syn_uPrphyn_synt_sf"/>
</dbReference>
<name>A0ABQ5XQX2_9GAMM</name>
<dbReference type="InterPro" id="IPR003754">
    <property type="entry name" value="4pyrrol_synth_uPrphyn_synth"/>
</dbReference>
<proteinExistence type="predicted"/>
<evidence type="ECO:0000313" key="2">
    <source>
        <dbReference type="EMBL" id="GLQ92976.1"/>
    </source>
</evidence>
<dbReference type="InterPro" id="IPR039793">
    <property type="entry name" value="UROS/Hem4"/>
</dbReference>
<gene>
    <name evidence="2" type="ORF">GCM10007901_19270</name>
</gene>
<dbReference type="RefSeq" id="WP_284320707.1">
    <property type="nucleotide sequence ID" value="NZ_BSOB01000017.1"/>
</dbReference>
<dbReference type="Pfam" id="PF02602">
    <property type="entry name" value="HEM4"/>
    <property type="match status" value="1"/>
</dbReference>
<comment type="caution">
    <text evidence="2">The sequence shown here is derived from an EMBL/GenBank/DDBJ whole genome shotgun (WGS) entry which is preliminary data.</text>
</comment>
<keyword evidence="2" id="KW-0489">Methyltransferase</keyword>
<dbReference type="Proteomes" id="UP001156670">
    <property type="component" value="Unassembled WGS sequence"/>
</dbReference>
<keyword evidence="3" id="KW-1185">Reference proteome</keyword>
<dbReference type="GO" id="GO:0032259">
    <property type="term" value="P:methylation"/>
    <property type="evidence" value="ECO:0007669"/>
    <property type="project" value="UniProtKB-KW"/>
</dbReference>
<dbReference type="SUPFAM" id="SSF69618">
    <property type="entry name" value="HemD-like"/>
    <property type="match status" value="1"/>
</dbReference>
<dbReference type="GO" id="GO:0008168">
    <property type="term" value="F:methyltransferase activity"/>
    <property type="evidence" value="ECO:0007669"/>
    <property type="project" value="UniProtKB-KW"/>
</dbReference>
<evidence type="ECO:0000313" key="3">
    <source>
        <dbReference type="Proteomes" id="UP001156670"/>
    </source>
</evidence>
<reference evidence="3" key="1">
    <citation type="journal article" date="2019" name="Int. J. Syst. Evol. Microbiol.">
        <title>The Global Catalogue of Microorganisms (GCM) 10K type strain sequencing project: providing services to taxonomists for standard genome sequencing and annotation.</title>
        <authorList>
            <consortium name="The Broad Institute Genomics Platform"/>
            <consortium name="The Broad Institute Genome Sequencing Center for Infectious Disease"/>
            <person name="Wu L."/>
            <person name="Ma J."/>
        </authorList>
    </citation>
    <scope>NUCLEOTIDE SEQUENCE [LARGE SCALE GENOMIC DNA]</scope>
    <source>
        <strain evidence="3">NBRC 111980</strain>
    </source>
</reference>
<dbReference type="Gene3D" id="3.40.50.10090">
    <property type="match status" value="2"/>
</dbReference>
<dbReference type="PANTHER" id="PTHR40082">
    <property type="entry name" value="BLR5956 PROTEIN"/>
    <property type="match status" value="1"/>
</dbReference>
<organism evidence="2 3">
    <name type="scientific">Dyella acidisoli</name>
    <dbReference type="NCBI Taxonomy" id="1867834"/>
    <lineage>
        <taxon>Bacteria</taxon>
        <taxon>Pseudomonadati</taxon>
        <taxon>Pseudomonadota</taxon>
        <taxon>Gammaproteobacteria</taxon>
        <taxon>Lysobacterales</taxon>
        <taxon>Rhodanobacteraceae</taxon>
        <taxon>Dyella</taxon>
    </lineage>
</organism>
<accession>A0ABQ5XQX2</accession>
<keyword evidence="2" id="KW-0808">Transferase</keyword>
<dbReference type="EMBL" id="BSOB01000017">
    <property type="protein sequence ID" value="GLQ92976.1"/>
    <property type="molecule type" value="Genomic_DNA"/>
</dbReference>
<evidence type="ECO:0000259" key="1">
    <source>
        <dbReference type="Pfam" id="PF02602"/>
    </source>
</evidence>
<protein>
    <submittedName>
        <fullName evidence="2">Uroporphyrinogen III methyltransferase</fullName>
    </submittedName>
</protein>